<comment type="caution">
    <text evidence="1">The sequence shown here is derived from an EMBL/GenBank/DDBJ whole genome shotgun (WGS) entry which is preliminary data.</text>
</comment>
<dbReference type="EMBL" id="VSRR010010084">
    <property type="protein sequence ID" value="MPC51299.1"/>
    <property type="molecule type" value="Genomic_DNA"/>
</dbReference>
<accession>A0A5B7G199</accession>
<protein>
    <submittedName>
        <fullName evidence="1">Uncharacterized protein</fullName>
    </submittedName>
</protein>
<dbReference type="AlphaFoldDB" id="A0A5B7G199"/>
<reference evidence="1 2" key="1">
    <citation type="submission" date="2019-05" db="EMBL/GenBank/DDBJ databases">
        <title>Another draft genome of Portunus trituberculatus and its Hox gene families provides insights of decapod evolution.</title>
        <authorList>
            <person name="Jeong J.-H."/>
            <person name="Song I."/>
            <person name="Kim S."/>
            <person name="Choi T."/>
            <person name="Kim D."/>
            <person name="Ryu S."/>
            <person name="Kim W."/>
        </authorList>
    </citation>
    <scope>NUCLEOTIDE SEQUENCE [LARGE SCALE GENOMIC DNA]</scope>
    <source>
        <tissue evidence="1">Muscle</tissue>
    </source>
</reference>
<dbReference type="Proteomes" id="UP000324222">
    <property type="component" value="Unassembled WGS sequence"/>
</dbReference>
<sequence>MGGEKEGKKTKREGEWGG</sequence>
<proteinExistence type="predicted"/>
<evidence type="ECO:0000313" key="1">
    <source>
        <dbReference type="EMBL" id="MPC51299.1"/>
    </source>
</evidence>
<keyword evidence="2" id="KW-1185">Reference proteome</keyword>
<name>A0A5B7G199_PORTR</name>
<organism evidence="1 2">
    <name type="scientific">Portunus trituberculatus</name>
    <name type="common">Swimming crab</name>
    <name type="synonym">Neptunus trituberculatus</name>
    <dbReference type="NCBI Taxonomy" id="210409"/>
    <lineage>
        <taxon>Eukaryota</taxon>
        <taxon>Metazoa</taxon>
        <taxon>Ecdysozoa</taxon>
        <taxon>Arthropoda</taxon>
        <taxon>Crustacea</taxon>
        <taxon>Multicrustacea</taxon>
        <taxon>Malacostraca</taxon>
        <taxon>Eumalacostraca</taxon>
        <taxon>Eucarida</taxon>
        <taxon>Decapoda</taxon>
        <taxon>Pleocyemata</taxon>
        <taxon>Brachyura</taxon>
        <taxon>Eubrachyura</taxon>
        <taxon>Portunoidea</taxon>
        <taxon>Portunidae</taxon>
        <taxon>Portuninae</taxon>
        <taxon>Portunus</taxon>
    </lineage>
</organism>
<evidence type="ECO:0000313" key="2">
    <source>
        <dbReference type="Proteomes" id="UP000324222"/>
    </source>
</evidence>
<gene>
    <name evidence="1" type="ORF">E2C01_045144</name>
</gene>